<reference evidence="1 2" key="1">
    <citation type="submission" date="2020-08" db="EMBL/GenBank/DDBJ databases">
        <title>Genomic Encyclopedia of Type Strains, Phase IV (KMG-IV): sequencing the most valuable type-strain genomes for metagenomic binning, comparative biology and taxonomic classification.</title>
        <authorList>
            <person name="Goeker M."/>
        </authorList>
    </citation>
    <scope>NUCLEOTIDE SEQUENCE [LARGE SCALE GENOMIC DNA]</scope>
    <source>
        <strain evidence="1 2">DSM 25799</strain>
    </source>
</reference>
<evidence type="ECO:0000313" key="1">
    <source>
        <dbReference type="EMBL" id="MBB5182620.1"/>
    </source>
</evidence>
<protein>
    <submittedName>
        <fullName evidence="1">Uncharacterized protein</fullName>
    </submittedName>
</protein>
<dbReference type="AlphaFoldDB" id="A0A7W8FWE8"/>
<sequence length="48" mass="5776">MKHTVVKKASRNMFYDEIMITRSHLKSEDIEKREIRCGILSTPERLQR</sequence>
<gene>
    <name evidence="1" type="ORF">HNQ47_000639</name>
</gene>
<proteinExistence type="predicted"/>
<dbReference type="Proteomes" id="UP000539953">
    <property type="component" value="Unassembled WGS sequence"/>
</dbReference>
<evidence type="ECO:0000313" key="2">
    <source>
        <dbReference type="Proteomes" id="UP000539953"/>
    </source>
</evidence>
<dbReference type="EMBL" id="JACHHK010000002">
    <property type="protein sequence ID" value="MBB5182620.1"/>
    <property type="molecule type" value="Genomic_DNA"/>
</dbReference>
<accession>A0A7W8FWE8</accession>
<keyword evidence="2" id="KW-1185">Reference proteome</keyword>
<organism evidence="1 2">
    <name type="scientific">Catenisphaera adipataccumulans</name>
    <dbReference type="NCBI Taxonomy" id="700500"/>
    <lineage>
        <taxon>Bacteria</taxon>
        <taxon>Bacillati</taxon>
        <taxon>Bacillota</taxon>
        <taxon>Erysipelotrichia</taxon>
        <taxon>Erysipelotrichales</taxon>
        <taxon>Erysipelotrichaceae</taxon>
        <taxon>Catenisphaera</taxon>
    </lineage>
</organism>
<comment type="caution">
    <text evidence="1">The sequence shown here is derived from an EMBL/GenBank/DDBJ whole genome shotgun (WGS) entry which is preliminary data.</text>
</comment>
<name>A0A7W8FWE8_9FIRM</name>